<evidence type="ECO:0000259" key="7">
    <source>
        <dbReference type="PROSITE" id="PS50002"/>
    </source>
</evidence>
<dbReference type="AlphaFoldDB" id="A0A2X0LE15"/>
<dbReference type="Gene3D" id="2.30.30.40">
    <property type="entry name" value="SH3 Domains"/>
    <property type="match status" value="2"/>
</dbReference>
<feature type="region of interest" description="Disordered" evidence="6">
    <location>
        <begin position="471"/>
        <end position="546"/>
    </location>
</feature>
<dbReference type="GO" id="GO:0030864">
    <property type="term" value="C:cortical actin cytoskeleton"/>
    <property type="evidence" value="ECO:0007669"/>
    <property type="project" value="UniProtKB-ARBA"/>
</dbReference>
<dbReference type="Gene3D" id="6.10.140.470">
    <property type="match status" value="1"/>
</dbReference>
<dbReference type="InterPro" id="IPR046349">
    <property type="entry name" value="C1-like_sf"/>
</dbReference>
<dbReference type="InterPro" id="IPR027267">
    <property type="entry name" value="AH/BAR_dom_sf"/>
</dbReference>
<keyword evidence="1 4" id="KW-0728">SH3 domain</keyword>
<dbReference type="SMART" id="SM00055">
    <property type="entry name" value="FCH"/>
    <property type="match status" value="1"/>
</dbReference>
<evidence type="ECO:0000256" key="1">
    <source>
        <dbReference type="ARBA" id="ARBA00022443"/>
    </source>
</evidence>
<dbReference type="InterPro" id="IPR020454">
    <property type="entry name" value="DAG/PE-bd"/>
</dbReference>
<dbReference type="GO" id="GO:0030036">
    <property type="term" value="P:actin cytoskeleton organization"/>
    <property type="evidence" value="ECO:0007669"/>
    <property type="project" value="UniProtKB-ARBA"/>
</dbReference>
<dbReference type="SMART" id="SM00326">
    <property type="entry name" value="SH3"/>
    <property type="match status" value="2"/>
</dbReference>
<evidence type="ECO:0000256" key="5">
    <source>
        <dbReference type="PROSITE-ProRule" id="PRU01077"/>
    </source>
</evidence>
<dbReference type="GO" id="GO:0046872">
    <property type="term" value="F:metal ion binding"/>
    <property type="evidence" value="ECO:0007669"/>
    <property type="project" value="UniProtKB-KW"/>
</dbReference>
<gene>
    <name evidence="10" type="ORF">BZ3500_MVSOF-1268-A1-R1_CHR3-1G06146</name>
</gene>
<dbReference type="EMBL" id="FMWP01000096">
    <property type="protein sequence ID" value="SCZ99607.1"/>
    <property type="molecule type" value="Genomic_DNA"/>
</dbReference>
<dbReference type="Pfam" id="PF00130">
    <property type="entry name" value="C1_1"/>
    <property type="match status" value="1"/>
</dbReference>
<dbReference type="SMART" id="SM00109">
    <property type="entry name" value="C1"/>
    <property type="match status" value="1"/>
</dbReference>
<feature type="compositionally biased region" description="Low complexity" evidence="6">
    <location>
        <begin position="527"/>
        <end position="546"/>
    </location>
</feature>
<accession>A0A2X0LE15</accession>
<dbReference type="InterPro" id="IPR031160">
    <property type="entry name" value="F_BAR_dom"/>
</dbReference>
<feature type="domain" description="SH3" evidence="7">
    <location>
        <begin position="542"/>
        <end position="603"/>
    </location>
</feature>
<dbReference type="GO" id="GO:0030833">
    <property type="term" value="P:regulation of actin filament polymerization"/>
    <property type="evidence" value="ECO:0007669"/>
    <property type="project" value="TreeGrafter"/>
</dbReference>
<dbReference type="STRING" id="289078.A0A2X0LE15"/>
<organism evidence="10 11">
    <name type="scientific">Microbotryum saponariae</name>
    <dbReference type="NCBI Taxonomy" id="289078"/>
    <lineage>
        <taxon>Eukaryota</taxon>
        <taxon>Fungi</taxon>
        <taxon>Dikarya</taxon>
        <taxon>Basidiomycota</taxon>
        <taxon>Pucciniomycotina</taxon>
        <taxon>Microbotryomycetes</taxon>
        <taxon>Microbotryales</taxon>
        <taxon>Microbotryaceae</taxon>
        <taxon>Microbotryum</taxon>
    </lineage>
</organism>
<dbReference type="InterPro" id="IPR002219">
    <property type="entry name" value="PKC_DAG/PE"/>
</dbReference>
<dbReference type="Pfam" id="PF14604">
    <property type="entry name" value="SH3_9"/>
    <property type="match status" value="1"/>
</dbReference>
<keyword evidence="3" id="KW-0862">Zinc</keyword>
<keyword evidence="2" id="KW-0479">Metal-binding</keyword>
<dbReference type="InterPro" id="IPR001060">
    <property type="entry name" value="FCH_dom"/>
</dbReference>
<feature type="compositionally biased region" description="Low complexity" evidence="6">
    <location>
        <begin position="487"/>
        <end position="506"/>
    </location>
</feature>
<evidence type="ECO:0000256" key="3">
    <source>
        <dbReference type="ARBA" id="ARBA00022833"/>
    </source>
</evidence>
<dbReference type="PROSITE" id="PS51741">
    <property type="entry name" value="F_BAR"/>
    <property type="match status" value="1"/>
</dbReference>
<dbReference type="Proteomes" id="UP000249723">
    <property type="component" value="Unassembled WGS sequence"/>
</dbReference>
<dbReference type="PROSITE" id="PS50002">
    <property type="entry name" value="SH3"/>
    <property type="match status" value="2"/>
</dbReference>
<dbReference type="SUPFAM" id="SSF50044">
    <property type="entry name" value="SH3-domain"/>
    <property type="match status" value="2"/>
</dbReference>
<dbReference type="SUPFAM" id="SSF57889">
    <property type="entry name" value="Cysteine-rich domain"/>
    <property type="match status" value="1"/>
</dbReference>
<reference evidence="11" key="1">
    <citation type="submission" date="2016-10" db="EMBL/GenBank/DDBJ databases">
        <authorList>
            <person name="Jeantristanb JTB J.-T."/>
            <person name="Ricardo R."/>
        </authorList>
    </citation>
    <scope>NUCLEOTIDE SEQUENCE [LARGE SCALE GENOMIC DNA]</scope>
</reference>
<feature type="domain" description="F-BAR" evidence="9">
    <location>
        <begin position="5"/>
        <end position="281"/>
    </location>
</feature>
<evidence type="ECO:0000256" key="4">
    <source>
        <dbReference type="PROSITE-ProRule" id="PRU00192"/>
    </source>
</evidence>
<dbReference type="Gene3D" id="1.20.1270.60">
    <property type="entry name" value="Arfaptin homology (AH) domain/BAR domain"/>
    <property type="match status" value="1"/>
</dbReference>
<sequence length="688" mass="73963">MSTPLSYGASLPDSIPLVNAHTEAWIALLPALSSYLASRAQLERDYSTKLSSHLGKLRQAVAVESSTRSGPGSEQLSGLEKAWSGFLEAEDLKVRERFGLGDRLDRGGVAVGGGGGMGPVGLGKKAEELGNRLEKGRKKQEAFASKLLAERDQTFSNREKARSTYFTACENLEAARAKKASGKSNTDKYEKAYFVALEEMGIAKDRYLLDTQLANEANERLYKVDLPALHDGFQRIERVALEAFKANLLDVVEVERTSLRTIEANLDNAKKVVEEIQADQEQTRFVERHQRDRSMGWELPPLLKWEECPIWHDTDAFDLGDGSVTFLLNVKMKDEARLGELGPGIEAKKREIEGLSQLADAYGRDPKLGDAGAVLENYFEATRETTLLQIQQAHLQAELRLLTEALGDLSTTTLKAHDFKSHSFVTPSACAVCGHSVWGKGLSCKTCGKNVHQKCELKVPGGCGMDGGGAVGGSRSSRLSMGNASVLSTSTGSSTGLERTTSRTESIATNSATGAGPPRRTIPPPITSSSTPYTSTTATSSSSAPSASMAYAYAAQTAFELSVQEGDPVEVVEGVDEAGWVNVRTRDGRQGLVPESYLTMVEGTTSPTSVPSGDGGRGGGGELVTALYAYAAQTSEEHSFEQGEQLELTADVGRNAGEGWAEVWKEGRKGLVPLSYVSCSRRGEGELE</sequence>
<feature type="compositionally biased region" description="Polar residues" evidence="6">
    <location>
        <begin position="474"/>
        <end position="486"/>
    </location>
</feature>
<dbReference type="OrthoDB" id="8783038at2759"/>
<keyword evidence="5" id="KW-0175">Coiled coil</keyword>
<evidence type="ECO:0000313" key="11">
    <source>
        <dbReference type="Proteomes" id="UP000249723"/>
    </source>
</evidence>
<feature type="domain" description="SH3" evidence="7">
    <location>
        <begin position="619"/>
        <end position="682"/>
    </location>
</feature>
<evidence type="ECO:0000259" key="8">
    <source>
        <dbReference type="PROSITE" id="PS50081"/>
    </source>
</evidence>
<evidence type="ECO:0000313" key="10">
    <source>
        <dbReference type="EMBL" id="SCZ99607.1"/>
    </source>
</evidence>
<dbReference type="PANTHER" id="PTHR15735">
    <property type="entry name" value="FCH AND DOUBLE SH3 DOMAINS PROTEIN"/>
    <property type="match status" value="1"/>
</dbReference>
<name>A0A2X0LE15_9BASI</name>
<dbReference type="SUPFAM" id="SSF103657">
    <property type="entry name" value="BAR/IMD domain-like"/>
    <property type="match status" value="1"/>
</dbReference>
<keyword evidence="11" id="KW-1185">Reference proteome</keyword>
<dbReference type="PANTHER" id="PTHR15735:SF21">
    <property type="entry name" value="PROTEIN NERVOUS WRECK"/>
    <property type="match status" value="1"/>
</dbReference>
<evidence type="ECO:0000256" key="6">
    <source>
        <dbReference type="SAM" id="MobiDB-lite"/>
    </source>
</evidence>
<dbReference type="PROSITE" id="PS00479">
    <property type="entry name" value="ZF_DAG_PE_1"/>
    <property type="match status" value="1"/>
</dbReference>
<dbReference type="Gene3D" id="3.30.60.20">
    <property type="match status" value="1"/>
</dbReference>
<dbReference type="CDD" id="cd20824">
    <property type="entry name" value="C1_SpBZZ1-like"/>
    <property type="match status" value="1"/>
</dbReference>
<dbReference type="CDD" id="cd00174">
    <property type="entry name" value="SH3"/>
    <property type="match status" value="1"/>
</dbReference>
<evidence type="ECO:0000259" key="9">
    <source>
        <dbReference type="PROSITE" id="PS51741"/>
    </source>
</evidence>
<dbReference type="InterPro" id="IPR036028">
    <property type="entry name" value="SH3-like_dom_sf"/>
</dbReference>
<proteinExistence type="predicted"/>
<feature type="domain" description="Phorbol-ester/DAG-type" evidence="8">
    <location>
        <begin position="416"/>
        <end position="463"/>
    </location>
</feature>
<protein>
    <submittedName>
        <fullName evidence="10">BZ3500_MvSof-1268-A1-R1_Chr3-1g06146 protein</fullName>
    </submittedName>
</protein>
<dbReference type="PRINTS" id="PR00008">
    <property type="entry name" value="DAGPEDOMAIN"/>
</dbReference>
<dbReference type="InterPro" id="IPR001452">
    <property type="entry name" value="SH3_domain"/>
</dbReference>
<evidence type="ECO:0000256" key="2">
    <source>
        <dbReference type="ARBA" id="ARBA00022723"/>
    </source>
</evidence>
<dbReference type="PROSITE" id="PS50081">
    <property type="entry name" value="ZF_DAG_PE_2"/>
    <property type="match status" value="1"/>
</dbReference>
<dbReference type="Pfam" id="PF00018">
    <property type="entry name" value="SH3_1"/>
    <property type="match status" value="1"/>
</dbReference>